<name>A0ACC5REA3_9HYPH</name>
<reference evidence="1" key="1">
    <citation type="submission" date="2021-01" db="EMBL/GenBank/DDBJ databases">
        <authorList>
            <person name="Sun Q."/>
        </authorList>
    </citation>
    <scope>NUCLEOTIDE SEQUENCE</scope>
    <source>
        <strain evidence="1">YIM B02566</strain>
    </source>
</reference>
<gene>
    <name evidence="1" type="ORF">JHL16_31940</name>
</gene>
<dbReference type="EMBL" id="JAENHL010000008">
    <property type="protein sequence ID" value="MBK1871021.1"/>
    <property type="molecule type" value="Genomic_DNA"/>
</dbReference>
<sequence>MKIISADQLAEAAPYRDVVEALRQGFRDDIATPPRHHHDTSPVATLLLMPAWSKAFTGLKSVVIKTDNPSLGLPTVIGSYLLIDNRTGAPVAMMDGTELTRRRTAAAGALAADYLARQDAETLLMVGTGALAPHFIRAHASVRPLKTVLLYNRNPAKAEPLARELAGDGFRIEIASDLESAMGRADIISCATTSTTPILRGAWLKPGTHIDLAGAFKPTMRETDGDTVAKARVYVDTREGAETEAGDLLQAEAEGKFRMENVQGDLFGLCRGETAGRRNREEITLFKSCGTALEDLAAATLIYSRS</sequence>
<proteinExistence type="predicted"/>
<protein>
    <submittedName>
        <fullName evidence="1">Ornithine cyclodeaminase family protein</fullName>
    </submittedName>
</protein>
<keyword evidence="2" id="KW-1185">Reference proteome</keyword>
<dbReference type="Proteomes" id="UP000616151">
    <property type="component" value="Unassembled WGS sequence"/>
</dbReference>
<evidence type="ECO:0000313" key="2">
    <source>
        <dbReference type="Proteomes" id="UP000616151"/>
    </source>
</evidence>
<accession>A0ACC5REA3</accession>
<organism evidence="1 2">
    <name type="scientific">Taklimakanibacter albus</name>
    <dbReference type="NCBI Taxonomy" id="2800327"/>
    <lineage>
        <taxon>Bacteria</taxon>
        <taxon>Pseudomonadati</taxon>
        <taxon>Pseudomonadota</taxon>
        <taxon>Alphaproteobacteria</taxon>
        <taxon>Hyphomicrobiales</taxon>
        <taxon>Aestuariivirgaceae</taxon>
        <taxon>Taklimakanibacter</taxon>
    </lineage>
</organism>
<comment type="caution">
    <text evidence="1">The sequence shown here is derived from an EMBL/GenBank/DDBJ whole genome shotgun (WGS) entry which is preliminary data.</text>
</comment>
<evidence type="ECO:0000313" key="1">
    <source>
        <dbReference type="EMBL" id="MBK1871021.1"/>
    </source>
</evidence>